<name>A0ABY4DYG5_9NEIS</name>
<evidence type="ECO:0000256" key="1">
    <source>
        <dbReference type="ARBA" id="ARBA00023125"/>
    </source>
</evidence>
<keyword evidence="4" id="KW-1185">Reference proteome</keyword>
<dbReference type="PROSITE" id="PS00552">
    <property type="entry name" value="HTH_MERR_1"/>
    <property type="match status" value="1"/>
</dbReference>
<dbReference type="RefSeq" id="WP_058357745.1">
    <property type="nucleotide sequence ID" value="NZ_CABKVG010000010.1"/>
</dbReference>
<protein>
    <submittedName>
        <fullName evidence="3">Cd(II)/Pb(II)-responsive transcriptional regulator</fullName>
    </submittedName>
</protein>
<keyword evidence="1" id="KW-0238">DNA-binding</keyword>
<dbReference type="Proteomes" id="UP000832011">
    <property type="component" value="Chromosome"/>
</dbReference>
<dbReference type="InterPro" id="IPR000551">
    <property type="entry name" value="MerR-type_HTH_dom"/>
</dbReference>
<dbReference type="InterPro" id="IPR009061">
    <property type="entry name" value="DNA-bd_dom_put_sf"/>
</dbReference>
<dbReference type="EMBL" id="CP091511">
    <property type="protein sequence ID" value="UOO88567.1"/>
    <property type="molecule type" value="Genomic_DNA"/>
</dbReference>
<sequence>MQVQIGELAKISDCKVVTIRYYEKEGLLPEPTRSSSNYRLYNDSHIERLQFIRHCRSLDMSLDEIKTILSLRAAPQQDCAEVNAMLDAHIVSVEERIAALQHLQQHLWDLREKCGGVKTIATCGIIQSLADGSCHSDGQPHAHG</sequence>
<dbReference type="PANTHER" id="PTHR30204">
    <property type="entry name" value="REDOX-CYCLING DRUG-SENSING TRANSCRIPTIONAL ACTIVATOR SOXR"/>
    <property type="match status" value="1"/>
</dbReference>
<dbReference type="PRINTS" id="PR00040">
    <property type="entry name" value="HTHMERR"/>
</dbReference>
<dbReference type="InterPro" id="IPR011791">
    <property type="entry name" value="CadR-PbrR"/>
</dbReference>
<dbReference type="CDD" id="cd04784">
    <property type="entry name" value="HTH_CadR-PbrR"/>
    <property type="match status" value="1"/>
</dbReference>
<dbReference type="Pfam" id="PF13411">
    <property type="entry name" value="MerR_1"/>
    <property type="match status" value="1"/>
</dbReference>
<dbReference type="InterPro" id="IPR047057">
    <property type="entry name" value="MerR_fam"/>
</dbReference>
<evidence type="ECO:0000313" key="3">
    <source>
        <dbReference type="EMBL" id="UOO88567.1"/>
    </source>
</evidence>
<gene>
    <name evidence="3" type="primary">cadR</name>
    <name evidence="3" type="ORF">LVJ82_13995</name>
</gene>
<dbReference type="SMART" id="SM00422">
    <property type="entry name" value="HTH_MERR"/>
    <property type="match status" value="1"/>
</dbReference>
<reference evidence="3 4" key="1">
    <citation type="journal article" date="2022" name="Res Sq">
        <title>Evolution of multicellular longitudinally dividing oral cavity symbionts (Neisseriaceae).</title>
        <authorList>
            <person name="Nyongesa S."/>
            <person name="Weber P."/>
            <person name="Bernet E."/>
            <person name="Pullido F."/>
            <person name="Nieckarz M."/>
            <person name="Delaby M."/>
            <person name="Nieves C."/>
            <person name="Viehboeck T."/>
            <person name="Krause N."/>
            <person name="Rivera-Millot A."/>
            <person name="Nakamura A."/>
            <person name="Vischer N."/>
            <person name="VanNieuwenhze M."/>
            <person name="Brun Y."/>
            <person name="Cava F."/>
            <person name="Bulgheresi S."/>
            <person name="Veyrier F."/>
        </authorList>
    </citation>
    <scope>NUCLEOTIDE SEQUENCE [LARGE SCALE GENOMIC DNA]</scope>
    <source>
        <strain evidence="3 4">SN4</strain>
    </source>
</reference>
<dbReference type="SUPFAM" id="SSF46955">
    <property type="entry name" value="Putative DNA-binding domain"/>
    <property type="match status" value="1"/>
</dbReference>
<dbReference type="NCBIfam" id="TIGR02047">
    <property type="entry name" value="CadR-PbrR"/>
    <property type="match status" value="1"/>
</dbReference>
<dbReference type="PROSITE" id="PS50937">
    <property type="entry name" value="HTH_MERR_2"/>
    <property type="match status" value="1"/>
</dbReference>
<dbReference type="PANTHER" id="PTHR30204:SF92">
    <property type="entry name" value="HTH-TYPE TRANSCRIPTIONAL REGULATOR ZNTR"/>
    <property type="match status" value="1"/>
</dbReference>
<evidence type="ECO:0000313" key="4">
    <source>
        <dbReference type="Proteomes" id="UP000832011"/>
    </source>
</evidence>
<dbReference type="Gene3D" id="1.10.1660.10">
    <property type="match status" value="1"/>
</dbReference>
<feature type="domain" description="HTH merR-type" evidence="2">
    <location>
        <begin position="1"/>
        <end position="71"/>
    </location>
</feature>
<accession>A0ABY4DYG5</accession>
<evidence type="ECO:0000259" key="2">
    <source>
        <dbReference type="PROSITE" id="PS50937"/>
    </source>
</evidence>
<organism evidence="3 4">
    <name type="scientific">Vitreoscilla massiliensis</name>
    <dbReference type="NCBI Taxonomy" id="1689272"/>
    <lineage>
        <taxon>Bacteria</taxon>
        <taxon>Pseudomonadati</taxon>
        <taxon>Pseudomonadota</taxon>
        <taxon>Betaproteobacteria</taxon>
        <taxon>Neisseriales</taxon>
        <taxon>Neisseriaceae</taxon>
        <taxon>Vitreoscilla</taxon>
    </lineage>
</organism>
<proteinExistence type="predicted"/>